<dbReference type="Proteomes" id="UP000494102">
    <property type="component" value="Unassembled WGS sequence"/>
</dbReference>
<dbReference type="InterPro" id="IPR017941">
    <property type="entry name" value="Rieske_2Fe-2S"/>
</dbReference>
<name>A0A6J5K4B1_9BURK</name>
<keyword evidence="4" id="KW-0408">Iron</keyword>
<dbReference type="Pfam" id="PF19112">
    <property type="entry name" value="VanA_C"/>
    <property type="match status" value="1"/>
</dbReference>
<evidence type="ECO:0000256" key="4">
    <source>
        <dbReference type="ARBA" id="ARBA00023004"/>
    </source>
</evidence>
<dbReference type="PANTHER" id="PTHR21266:SF60">
    <property type="entry name" value="3-KETOSTEROID-9-ALPHA-MONOOXYGENASE, OXYGENASE COMPONENT"/>
    <property type="match status" value="1"/>
</dbReference>
<dbReference type="Gene3D" id="2.102.10.10">
    <property type="entry name" value="Rieske [2Fe-2S] iron-sulphur domain"/>
    <property type="match status" value="1"/>
</dbReference>
<dbReference type="GO" id="GO:0051537">
    <property type="term" value="F:2 iron, 2 sulfur cluster binding"/>
    <property type="evidence" value="ECO:0007669"/>
    <property type="project" value="UniProtKB-KW"/>
</dbReference>
<dbReference type="Pfam" id="PF00355">
    <property type="entry name" value="Rieske"/>
    <property type="match status" value="1"/>
</dbReference>
<dbReference type="EC" id="1.14.14.-" evidence="7"/>
<dbReference type="PROSITE" id="PS51296">
    <property type="entry name" value="RIESKE"/>
    <property type="match status" value="1"/>
</dbReference>
<evidence type="ECO:0000313" key="8">
    <source>
        <dbReference type="Proteomes" id="UP000494102"/>
    </source>
</evidence>
<dbReference type="InterPro" id="IPR036922">
    <property type="entry name" value="Rieske_2Fe-2S_sf"/>
</dbReference>
<sequence>MTRPTEAVISAAQASAGNMADRDTPFVFDEWYVAARSSEIGRALLPRTLLGKQVVLYRTLQGQVVALDDRCVHRSYPLSAGTLDDDTVICGYHGFRYDAKGDLVEAPSQERCPRGLGVHRYPVLEIGPLVWIYMDPTADPQTGPPSEASLDPSRWALSDGYLHLNGNYVSLHENLLDLTHLTYVHAKSFGTPDYAKAPFEASVDEGRYAVRRHVVPTTLPPVWAEPTSISSSTAARIATSTFVSPGLHEVQVTFYESTLPAAERTLFTIRTLHLPTPESHASTHYFIVHCRDFGLDDAEMTQRMHERLFTAFREDVQALELLENTLRTATAPFFEISVASDRASIEMRKYLKRRRQAAAASSNGRPHVLQQSE</sequence>
<dbReference type="PANTHER" id="PTHR21266">
    <property type="entry name" value="IRON-SULFUR DOMAIN CONTAINING PROTEIN"/>
    <property type="match status" value="1"/>
</dbReference>
<dbReference type="SUPFAM" id="SSF50022">
    <property type="entry name" value="ISP domain"/>
    <property type="match status" value="1"/>
</dbReference>
<dbReference type="InterPro" id="IPR044043">
    <property type="entry name" value="VanA_C_cat"/>
</dbReference>
<dbReference type="GO" id="GO:0004497">
    <property type="term" value="F:monooxygenase activity"/>
    <property type="evidence" value="ECO:0007669"/>
    <property type="project" value="UniProtKB-KW"/>
</dbReference>
<proteinExistence type="predicted"/>
<evidence type="ECO:0000256" key="1">
    <source>
        <dbReference type="ARBA" id="ARBA00022714"/>
    </source>
</evidence>
<evidence type="ECO:0000256" key="2">
    <source>
        <dbReference type="ARBA" id="ARBA00022723"/>
    </source>
</evidence>
<dbReference type="GO" id="GO:0046872">
    <property type="term" value="F:metal ion binding"/>
    <property type="evidence" value="ECO:0007669"/>
    <property type="project" value="UniProtKB-KW"/>
</dbReference>
<dbReference type="AlphaFoldDB" id="A0A6J5K4B1"/>
<keyword evidence="1" id="KW-0001">2Fe-2S</keyword>
<gene>
    <name evidence="7" type="primary">tsaM1_1</name>
    <name evidence="7" type="ORF">LMG9964_02257</name>
</gene>
<dbReference type="GeneID" id="27797255"/>
<dbReference type="Gene3D" id="3.90.380.10">
    <property type="entry name" value="Naphthalene 1,2-dioxygenase Alpha Subunit, Chain A, domain 1"/>
    <property type="match status" value="1"/>
</dbReference>
<keyword evidence="2" id="KW-0479">Metal-binding</keyword>
<keyword evidence="5" id="KW-0411">Iron-sulfur</keyword>
<evidence type="ECO:0000313" key="7">
    <source>
        <dbReference type="EMBL" id="CAB4048616.1"/>
    </source>
</evidence>
<feature type="domain" description="Rieske" evidence="6">
    <location>
        <begin position="31"/>
        <end position="132"/>
    </location>
</feature>
<evidence type="ECO:0000256" key="3">
    <source>
        <dbReference type="ARBA" id="ARBA00023002"/>
    </source>
</evidence>
<dbReference type="RefSeq" id="WP_041745375.1">
    <property type="nucleotide sequence ID" value="NZ_CADILN010000002.1"/>
</dbReference>
<organism evidence="7 8">
    <name type="scientific">Paraburkholderia phenoliruptrix</name>
    <dbReference type="NCBI Taxonomy" id="252970"/>
    <lineage>
        <taxon>Bacteria</taxon>
        <taxon>Pseudomonadati</taxon>
        <taxon>Pseudomonadota</taxon>
        <taxon>Betaproteobacteria</taxon>
        <taxon>Burkholderiales</taxon>
        <taxon>Burkholderiaceae</taxon>
        <taxon>Paraburkholderia</taxon>
    </lineage>
</organism>
<reference evidence="7 8" key="1">
    <citation type="submission" date="2020-04" db="EMBL/GenBank/DDBJ databases">
        <authorList>
            <person name="De Canck E."/>
        </authorList>
    </citation>
    <scope>NUCLEOTIDE SEQUENCE [LARGE SCALE GENOMIC DNA]</scope>
    <source>
        <strain evidence="7 8">LMG 9964</strain>
    </source>
</reference>
<accession>A0A6J5K4B1</accession>
<dbReference type="InterPro" id="IPR050584">
    <property type="entry name" value="Cholesterol_7-desaturase"/>
</dbReference>
<dbReference type="EMBL" id="CADILN010000002">
    <property type="protein sequence ID" value="CAB4048616.1"/>
    <property type="molecule type" value="Genomic_DNA"/>
</dbReference>
<evidence type="ECO:0000256" key="5">
    <source>
        <dbReference type="ARBA" id="ARBA00023014"/>
    </source>
</evidence>
<keyword evidence="3 7" id="KW-0560">Oxidoreductase</keyword>
<dbReference type="SUPFAM" id="SSF55961">
    <property type="entry name" value="Bet v1-like"/>
    <property type="match status" value="1"/>
</dbReference>
<protein>
    <submittedName>
        <fullName evidence="7">Toluene-4-sulfonate monooxygenase system iron-sulfur subunit TsaM1</fullName>
        <ecNumber evidence="7">1.14.14.-</ecNumber>
    </submittedName>
</protein>
<evidence type="ECO:0000259" key="6">
    <source>
        <dbReference type="PROSITE" id="PS51296"/>
    </source>
</evidence>
<keyword evidence="7" id="KW-0503">Monooxygenase</keyword>